<dbReference type="Pfam" id="PF00480">
    <property type="entry name" value="ROK"/>
    <property type="match status" value="1"/>
</dbReference>
<evidence type="ECO:0000313" key="3">
    <source>
        <dbReference type="EMBL" id="ULP35946.1"/>
    </source>
</evidence>
<evidence type="ECO:0000256" key="1">
    <source>
        <dbReference type="ARBA" id="ARBA00006479"/>
    </source>
</evidence>
<keyword evidence="4" id="KW-1185">Reference proteome</keyword>
<sequence length="392" mass="39479">MAALRTAPANAVEDLYALIRDKRAVSRAEIGALTGMSRTAVAARVRELTARGLVVEREQAPSSGGRPATLVSFNAEAGIVLTAAIGGSRARLAVCDLAGDIRAAADIDEEPGFGPEDLMPTVAARLGALLDESGHRGARIFGIGISLPGTVDPQRGCSLDSPVLTGWDGVPLAPYFAALGGAPVVLENDANAFALAEWRAGAGRTLDDVLVIKASTGLGAGIVAGGALQRGALGAAGEFGHDKTPAAAGLPCRCGDVGCLEAVAGGWALVRALSDEGRTVHSLRDVVELAHSGDALARRLIRESGRHVGEVLAGAVNLLNPAALVVAGDVAGAYDIFVAGLRETLYGNATALATRSLQIVPSHFGDRAGVTGTAMTVLDEVLAAGVAAAGAG</sequence>
<dbReference type="PANTHER" id="PTHR18964">
    <property type="entry name" value="ROK (REPRESSOR, ORF, KINASE) FAMILY"/>
    <property type="match status" value="1"/>
</dbReference>
<reference evidence="2" key="1">
    <citation type="submission" date="2020-07" db="EMBL/GenBank/DDBJ databases">
        <authorList>
            <person name="Pettersson B.M.F."/>
            <person name="Behra P.R.K."/>
            <person name="Ramesh M."/>
            <person name="Das S."/>
            <person name="Dasgupta S."/>
            <person name="Kirsebom L.A."/>
        </authorList>
    </citation>
    <scope>NUCLEOTIDE SEQUENCE</scope>
    <source>
        <strain evidence="2">DSM 45406</strain>
    </source>
</reference>
<dbReference type="SUPFAM" id="SSF46785">
    <property type="entry name" value="Winged helix' DNA-binding domain"/>
    <property type="match status" value="1"/>
</dbReference>
<dbReference type="PANTHER" id="PTHR18964:SF173">
    <property type="entry name" value="GLUCOKINASE"/>
    <property type="match status" value="1"/>
</dbReference>
<name>A0A9X2YHU5_9MYCO</name>
<dbReference type="Gene3D" id="3.30.420.40">
    <property type="match status" value="2"/>
</dbReference>
<reference evidence="2" key="2">
    <citation type="journal article" date="2022" name="BMC Genomics">
        <title>Comparative genome analysis of mycobacteria focusing on tRNA and non-coding RNA.</title>
        <authorList>
            <person name="Behra P.R.K."/>
            <person name="Pettersson B.M.F."/>
            <person name="Ramesh M."/>
            <person name="Das S."/>
            <person name="Dasgupta S."/>
            <person name="Kirsebom L.A."/>
        </authorList>
    </citation>
    <scope>NUCLEOTIDE SEQUENCE</scope>
    <source>
        <strain evidence="2">DSM 45406</strain>
    </source>
</reference>
<dbReference type="EMBL" id="JACKRN010000935">
    <property type="protein sequence ID" value="MCV7073774.1"/>
    <property type="molecule type" value="Genomic_DNA"/>
</dbReference>
<organism evidence="2 5">
    <name type="scientific">Mycolicibacterium rufum</name>
    <dbReference type="NCBI Taxonomy" id="318424"/>
    <lineage>
        <taxon>Bacteria</taxon>
        <taxon>Bacillati</taxon>
        <taxon>Actinomycetota</taxon>
        <taxon>Actinomycetes</taxon>
        <taxon>Mycobacteriales</taxon>
        <taxon>Mycobacteriaceae</taxon>
        <taxon>Mycolicibacterium</taxon>
    </lineage>
</organism>
<reference evidence="3" key="3">
    <citation type="submission" date="2022-08" db="EMBL/GenBank/DDBJ databases">
        <title>Whole genome sequencing of non-tuberculosis mycobacteria type-strains.</title>
        <authorList>
            <person name="Igarashi Y."/>
            <person name="Osugi A."/>
            <person name="Mitarai S."/>
        </authorList>
    </citation>
    <scope>NUCLEOTIDE SEQUENCE</scope>
    <source>
        <strain evidence="3">JCM 16372</strain>
    </source>
</reference>
<dbReference type="InterPro" id="IPR043129">
    <property type="entry name" value="ATPase_NBD"/>
</dbReference>
<dbReference type="Proteomes" id="UP001055159">
    <property type="component" value="Chromosome"/>
</dbReference>
<dbReference type="RefSeq" id="WP_043412194.1">
    <property type="nucleotide sequence ID" value="NZ_CP092427.2"/>
</dbReference>
<dbReference type="InterPro" id="IPR019885">
    <property type="entry name" value="Tscrpt_reg_HTH_AsnC-type_CS"/>
</dbReference>
<dbReference type="Proteomes" id="UP001140272">
    <property type="component" value="Unassembled WGS sequence"/>
</dbReference>
<dbReference type="EMBL" id="CP092427">
    <property type="protein sequence ID" value="ULP35946.1"/>
    <property type="molecule type" value="Genomic_DNA"/>
</dbReference>
<protein>
    <submittedName>
        <fullName evidence="2">ROK family transcriptional regulator</fullName>
    </submittedName>
</protein>
<proteinExistence type="inferred from homology"/>
<accession>A0A9X2YHU5</accession>
<gene>
    <name evidence="2" type="ORF">H7H73_29265</name>
    <name evidence="3" type="ORF">MJO55_22310</name>
</gene>
<dbReference type="SUPFAM" id="SSF53067">
    <property type="entry name" value="Actin-like ATPase domain"/>
    <property type="match status" value="1"/>
</dbReference>
<dbReference type="AlphaFoldDB" id="A0A9X2YHU5"/>
<dbReference type="Pfam" id="PF13412">
    <property type="entry name" value="HTH_24"/>
    <property type="match status" value="1"/>
</dbReference>
<dbReference type="InterPro" id="IPR000600">
    <property type="entry name" value="ROK"/>
</dbReference>
<dbReference type="InterPro" id="IPR036390">
    <property type="entry name" value="WH_DNA-bd_sf"/>
</dbReference>
<comment type="similarity">
    <text evidence="1">Belongs to the ROK (NagC/XylR) family.</text>
</comment>
<dbReference type="Gene3D" id="1.10.10.10">
    <property type="entry name" value="Winged helix-like DNA-binding domain superfamily/Winged helix DNA-binding domain"/>
    <property type="match status" value="1"/>
</dbReference>
<dbReference type="PROSITE" id="PS00519">
    <property type="entry name" value="HTH_ASNC_1"/>
    <property type="match status" value="1"/>
</dbReference>
<evidence type="ECO:0000313" key="2">
    <source>
        <dbReference type="EMBL" id="MCV7073774.1"/>
    </source>
</evidence>
<dbReference type="InterPro" id="IPR036388">
    <property type="entry name" value="WH-like_DNA-bd_sf"/>
</dbReference>
<evidence type="ECO:0000313" key="4">
    <source>
        <dbReference type="Proteomes" id="UP001055159"/>
    </source>
</evidence>
<evidence type="ECO:0000313" key="5">
    <source>
        <dbReference type="Proteomes" id="UP001140272"/>
    </source>
</evidence>